<evidence type="ECO:0000256" key="4">
    <source>
        <dbReference type="ARBA" id="ARBA00022823"/>
    </source>
</evidence>
<dbReference type="GO" id="GO:0006086">
    <property type="term" value="P:pyruvate decarboxylation to acetyl-CoA"/>
    <property type="evidence" value="ECO:0007669"/>
    <property type="project" value="TreeGrafter"/>
</dbReference>
<dbReference type="AlphaFoldDB" id="A0A424W905"/>
<evidence type="ECO:0000313" key="8">
    <source>
        <dbReference type="EMBL" id="RPJ89705.1"/>
    </source>
</evidence>
<dbReference type="GO" id="GO:0031405">
    <property type="term" value="F:lipoic acid binding"/>
    <property type="evidence" value="ECO:0007669"/>
    <property type="project" value="TreeGrafter"/>
</dbReference>
<dbReference type="EMBL" id="QVXO01000037">
    <property type="protein sequence ID" value="RPJ89705.1"/>
    <property type="molecule type" value="Genomic_DNA"/>
</dbReference>
<dbReference type="InterPro" id="IPR011053">
    <property type="entry name" value="Single_hybrid_motif"/>
</dbReference>
<feature type="region of interest" description="Disordered" evidence="6">
    <location>
        <begin position="85"/>
        <end position="104"/>
    </location>
</feature>
<dbReference type="PANTHER" id="PTHR43178:SF2">
    <property type="entry name" value="DIHYDROLIPOYLLYSINE-RESIDUE ACETYLTRANSFERASE COMPONENT OF PYRUVATE DEHYDROGENASE COMPLEX"/>
    <property type="match status" value="1"/>
</dbReference>
<organism evidence="8 9">
    <name type="scientific">Alcaligenes xylosoxydans xylosoxydans</name>
    <name type="common">Achromobacter xylosoxidans</name>
    <dbReference type="NCBI Taxonomy" id="85698"/>
    <lineage>
        <taxon>Bacteria</taxon>
        <taxon>Pseudomonadati</taxon>
        <taxon>Pseudomonadota</taxon>
        <taxon>Betaproteobacteria</taxon>
        <taxon>Burkholderiales</taxon>
        <taxon>Alcaligenaceae</taxon>
        <taxon>Achromobacter</taxon>
    </lineage>
</organism>
<dbReference type="PANTHER" id="PTHR43178">
    <property type="entry name" value="DIHYDROLIPOAMIDE ACETYLTRANSFERASE COMPONENT OF PYRUVATE DEHYDROGENASE COMPLEX"/>
    <property type="match status" value="1"/>
</dbReference>
<dbReference type="Gene3D" id="2.40.50.100">
    <property type="match status" value="2"/>
</dbReference>
<dbReference type="CDD" id="cd06849">
    <property type="entry name" value="lipoyl_domain"/>
    <property type="match status" value="2"/>
</dbReference>
<feature type="domain" description="Lipoyl-binding" evidence="7">
    <location>
        <begin position="4"/>
        <end position="78"/>
    </location>
</feature>
<reference evidence="8 9" key="1">
    <citation type="submission" date="2018-08" db="EMBL/GenBank/DDBJ databases">
        <title>Achromobacter xylosoxidans Genome sequencing and assembly.</title>
        <authorList>
            <person name="Wang R."/>
            <person name="Rensing C."/>
            <person name="Li Y."/>
        </authorList>
    </citation>
    <scope>NUCLEOTIDE SEQUENCE [LARGE SCALE GENOMIC DNA]</scope>
    <source>
        <strain evidence="8 9">GD003A</strain>
    </source>
</reference>
<comment type="cofactor">
    <cofactor evidence="1">
        <name>(R)-lipoate</name>
        <dbReference type="ChEBI" id="CHEBI:83088"/>
    </cofactor>
</comment>
<dbReference type="PROSITE" id="PS50968">
    <property type="entry name" value="BIOTINYL_LIPOYL"/>
    <property type="match status" value="2"/>
</dbReference>
<feature type="domain" description="Lipoyl-binding" evidence="7">
    <location>
        <begin position="121"/>
        <end position="195"/>
    </location>
</feature>
<gene>
    <name evidence="8" type="ORF">DY367_21625</name>
</gene>
<feature type="compositionally biased region" description="Basic and acidic residues" evidence="6">
    <location>
        <begin position="93"/>
        <end position="102"/>
    </location>
</feature>
<dbReference type="Proteomes" id="UP000285324">
    <property type="component" value="Unassembled WGS sequence"/>
</dbReference>
<dbReference type="FunFam" id="2.40.50.100:FF:000009">
    <property type="entry name" value="Acetyltransferase component of pyruvate dehydrogenase complex"/>
    <property type="match status" value="2"/>
</dbReference>
<evidence type="ECO:0000256" key="3">
    <source>
        <dbReference type="ARBA" id="ARBA00022679"/>
    </source>
</evidence>
<dbReference type="InterPro" id="IPR050743">
    <property type="entry name" value="2-oxoacid_DH_E2_comp"/>
</dbReference>
<keyword evidence="5" id="KW-0012">Acyltransferase</keyword>
<dbReference type="GO" id="GO:0016407">
    <property type="term" value="F:acetyltransferase activity"/>
    <property type="evidence" value="ECO:0007669"/>
    <property type="project" value="TreeGrafter"/>
</dbReference>
<keyword evidence="4" id="KW-0450">Lipoyl</keyword>
<comment type="caution">
    <text evidence="8">The sequence shown here is derived from an EMBL/GenBank/DDBJ whole genome shotgun (WGS) entry which is preliminary data.</text>
</comment>
<evidence type="ECO:0000313" key="9">
    <source>
        <dbReference type="Proteomes" id="UP000285324"/>
    </source>
</evidence>
<protein>
    <submittedName>
        <fullName evidence="8">Dihydrolipoamide acetyltransferase</fullName>
    </submittedName>
</protein>
<evidence type="ECO:0000256" key="5">
    <source>
        <dbReference type="ARBA" id="ARBA00023315"/>
    </source>
</evidence>
<dbReference type="InterPro" id="IPR003016">
    <property type="entry name" value="2-oxoA_DH_lipoyl-BS"/>
</dbReference>
<accession>A0A424W905</accession>
<evidence type="ECO:0000259" key="7">
    <source>
        <dbReference type="PROSITE" id="PS50968"/>
    </source>
</evidence>
<evidence type="ECO:0000256" key="2">
    <source>
        <dbReference type="ARBA" id="ARBA00011484"/>
    </source>
</evidence>
<name>A0A424W905_ALCXX</name>
<dbReference type="SUPFAM" id="SSF51230">
    <property type="entry name" value="Single hybrid motif"/>
    <property type="match status" value="2"/>
</dbReference>
<sequence length="223" mass="21906">MSNIVQIKVPDIGDFKEVEVIEVLVAVGDTIKAEQSLITVESDKASMEIPASQGGVVKSISVKVGDKVAEGTVVLEVEASGAGEAAAPAAAPAKEEAPKAEAKAAAQPAAAAAAPAASSGPVNIEVPDIGDFKEVEVIEVMVAVGDTIKAEQSLITVESDKASMEIPASQGGVVKEVKVKVGDKVAKGSVVVVVEGAAPAAAAAAAPAPAAKAEAAAAPAAKT</sequence>
<dbReference type="GO" id="GO:0005737">
    <property type="term" value="C:cytoplasm"/>
    <property type="evidence" value="ECO:0007669"/>
    <property type="project" value="TreeGrafter"/>
</dbReference>
<evidence type="ECO:0000256" key="6">
    <source>
        <dbReference type="SAM" id="MobiDB-lite"/>
    </source>
</evidence>
<proteinExistence type="predicted"/>
<dbReference type="Pfam" id="PF00364">
    <property type="entry name" value="Biotin_lipoyl"/>
    <property type="match status" value="2"/>
</dbReference>
<keyword evidence="3 8" id="KW-0808">Transferase</keyword>
<dbReference type="InterPro" id="IPR000089">
    <property type="entry name" value="Biotin_lipoyl"/>
</dbReference>
<feature type="non-terminal residue" evidence="8">
    <location>
        <position position="223"/>
    </location>
</feature>
<comment type="subunit">
    <text evidence="2">Forms a 24-polypeptide structural core with octahedral symmetry.</text>
</comment>
<dbReference type="RefSeq" id="WP_346426624.1">
    <property type="nucleotide sequence ID" value="NZ_QVXO01000037.1"/>
</dbReference>
<evidence type="ECO:0000256" key="1">
    <source>
        <dbReference type="ARBA" id="ARBA00001938"/>
    </source>
</evidence>
<dbReference type="PROSITE" id="PS00189">
    <property type="entry name" value="LIPOYL"/>
    <property type="match status" value="2"/>
</dbReference>